<keyword evidence="9" id="KW-0378">Hydrolase</keyword>
<accession>A0A4R3LDS5</accession>
<dbReference type="GO" id="GO:0008233">
    <property type="term" value="F:peptidase activity"/>
    <property type="evidence" value="ECO:0007669"/>
    <property type="project" value="UniProtKB-KW"/>
</dbReference>
<evidence type="ECO:0000256" key="1">
    <source>
        <dbReference type="ARBA" id="ARBA00004442"/>
    </source>
</evidence>
<keyword evidence="12" id="KW-1185">Reference proteome</keyword>
<dbReference type="GO" id="GO:0009279">
    <property type="term" value="C:cell outer membrane"/>
    <property type="evidence" value="ECO:0007669"/>
    <property type="project" value="UniProtKB-SubCell"/>
</dbReference>
<comment type="caution">
    <text evidence="9">The sequence shown here is derived from an EMBL/GenBank/DDBJ whole genome shotgun (WGS) entry which is preliminary data.</text>
</comment>
<dbReference type="PANTHER" id="PTHR30026:SF20">
    <property type="entry name" value="OUTER MEMBRANE PROTEIN TOLC"/>
    <property type="match status" value="1"/>
</dbReference>
<dbReference type="GO" id="GO:0006508">
    <property type="term" value="P:proteolysis"/>
    <property type="evidence" value="ECO:0007669"/>
    <property type="project" value="UniProtKB-KW"/>
</dbReference>
<dbReference type="GO" id="GO:0015562">
    <property type="term" value="F:efflux transmembrane transporter activity"/>
    <property type="evidence" value="ECO:0007669"/>
    <property type="project" value="InterPro"/>
</dbReference>
<dbReference type="SUPFAM" id="SSF56954">
    <property type="entry name" value="Outer membrane efflux proteins (OEP)"/>
    <property type="match status" value="1"/>
</dbReference>
<organism evidence="9 11">
    <name type="scientific">Tepidimonas ignava</name>
    <dbReference type="NCBI Taxonomy" id="114249"/>
    <lineage>
        <taxon>Bacteria</taxon>
        <taxon>Pseudomonadati</taxon>
        <taxon>Pseudomonadota</taxon>
        <taxon>Betaproteobacteria</taxon>
        <taxon>Burkholderiales</taxon>
        <taxon>Tepidimonas</taxon>
    </lineage>
</organism>
<evidence type="ECO:0000256" key="5">
    <source>
        <dbReference type="ARBA" id="ARBA00022692"/>
    </source>
</evidence>
<evidence type="ECO:0000313" key="12">
    <source>
        <dbReference type="Proteomes" id="UP000315577"/>
    </source>
</evidence>
<dbReference type="InterPro" id="IPR010130">
    <property type="entry name" value="T1SS_OMP_TolC"/>
</dbReference>
<keyword evidence="4" id="KW-1134">Transmembrane beta strand</keyword>
<dbReference type="InterPro" id="IPR051906">
    <property type="entry name" value="TolC-like"/>
</dbReference>
<feature type="compositionally biased region" description="Polar residues" evidence="8">
    <location>
        <begin position="43"/>
        <end position="65"/>
    </location>
</feature>
<dbReference type="PANTHER" id="PTHR30026">
    <property type="entry name" value="OUTER MEMBRANE PROTEIN TOLC"/>
    <property type="match status" value="1"/>
</dbReference>
<protein>
    <submittedName>
        <fullName evidence="10">Outer membrane protein TolC</fullName>
    </submittedName>
    <submittedName>
        <fullName evidence="9">Outer membrane protein/protease secretion system outer membrane protein</fullName>
    </submittedName>
</protein>
<dbReference type="Proteomes" id="UP000295536">
    <property type="component" value="Unassembled WGS sequence"/>
</dbReference>
<evidence type="ECO:0000256" key="8">
    <source>
        <dbReference type="SAM" id="MobiDB-lite"/>
    </source>
</evidence>
<evidence type="ECO:0000256" key="3">
    <source>
        <dbReference type="ARBA" id="ARBA00022448"/>
    </source>
</evidence>
<dbReference type="EMBL" id="VJNC01000007">
    <property type="protein sequence ID" value="TSE22092.1"/>
    <property type="molecule type" value="Genomic_DNA"/>
</dbReference>
<dbReference type="GO" id="GO:0015288">
    <property type="term" value="F:porin activity"/>
    <property type="evidence" value="ECO:0007669"/>
    <property type="project" value="TreeGrafter"/>
</dbReference>
<name>A0A4R3LDS5_9BURK</name>
<evidence type="ECO:0000256" key="2">
    <source>
        <dbReference type="ARBA" id="ARBA00007613"/>
    </source>
</evidence>
<evidence type="ECO:0000256" key="7">
    <source>
        <dbReference type="ARBA" id="ARBA00023237"/>
    </source>
</evidence>
<dbReference type="InterPro" id="IPR003423">
    <property type="entry name" value="OMP_efflux"/>
</dbReference>
<keyword evidence="3" id="KW-0813">Transport</keyword>
<reference evidence="10 12" key="2">
    <citation type="submission" date="2019-07" db="EMBL/GenBank/DDBJ databases">
        <title>Tepidimonas ignava SPS-1037 draft genome.</title>
        <authorList>
            <person name="Da Costa M.S."/>
            <person name="Froufe H.J.C."/>
            <person name="Egas C."/>
            <person name="Albuquerque L."/>
        </authorList>
    </citation>
    <scope>NUCLEOTIDE SEQUENCE [LARGE SCALE GENOMIC DNA]</scope>
    <source>
        <strain evidence="10 12">SPS-1037</strain>
    </source>
</reference>
<keyword evidence="5" id="KW-0812">Transmembrane</keyword>
<reference evidence="9 11" key="1">
    <citation type="submission" date="2019-03" db="EMBL/GenBank/DDBJ databases">
        <title>Genomic Encyclopedia of Type Strains, Phase IV (KMG-IV): sequencing the most valuable type-strain genomes for metagenomic binning, comparative biology and taxonomic classification.</title>
        <authorList>
            <person name="Goeker M."/>
        </authorList>
    </citation>
    <scope>NUCLEOTIDE SEQUENCE [LARGE SCALE GENOMIC DNA]</scope>
    <source>
        <strain evidence="9 11">DSM 12034</strain>
    </source>
</reference>
<dbReference type="GO" id="GO:1990281">
    <property type="term" value="C:efflux pump complex"/>
    <property type="evidence" value="ECO:0007669"/>
    <property type="project" value="TreeGrafter"/>
</dbReference>
<dbReference type="RefSeq" id="WP_243646533.1">
    <property type="nucleotide sequence ID" value="NZ_SMAH01000009.1"/>
</dbReference>
<keyword evidence="6" id="KW-0472">Membrane</keyword>
<dbReference type="AlphaFoldDB" id="A0A4R3LDS5"/>
<evidence type="ECO:0000313" key="9">
    <source>
        <dbReference type="EMBL" id="TCS97515.1"/>
    </source>
</evidence>
<evidence type="ECO:0000313" key="11">
    <source>
        <dbReference type="Proteomes" id="UP000295536"/>
    </source>
</evidence>
<dbReference type="NCBIfam" id="TIGR01844">
    <property type="entry name" value="type_I_sec_TolC"/>
    <property type="match status" value="1"/>
</dbReference>
<comment type="similarity">
    <text evidence="2">Belongs to the outer membrane factor (OMF) (TC 1.B.17) family.</text>
</comment>
<evidence type="ECO:0000256" key="4">
    <source>
        <dbReference type="ARBA" id="ARBA00022452"/>
    </source>
</evidence>
<dbReference type="EMBL" id="SMAH01000009">
    <property type="protein sequence ID" value="TCS97515.1"/>
    <property type="molecule type" value="Genomic_DNA"/>
</dbReference>
<feature type="region of interest" description="Disordered" evidence="8">
    <location>
        <begin position="29"/>
        <end position="65"/>
    </location>
</feature>
<dbReference type="Proteomes" id="UP000315577">
    <property type="component" value="Unassembled WGS sequence"/>
</dbReference>
<proteinExistence type="inferred from homology"/>
<sequence>MAVGGWAHALDLDQAYRLAQSNDARVRATRAATDAQRERLPQAESQRLPQVSLSGSRSNNDLTRTSQNFLGQPVTVDERYWSYNATLGVRVPLYRPAVTAGIAVAKAQVADAEAVLRAEEINLAARVAQAYFEALTAQDNIELVAAQQRAATTQADAARKAWQAGTGTRTDVDEIEARLDLLRADEVRARQQLEYAMAQMQVLVGPWDGALAPVDAQRFAVAPLQLATLTQWLELAERNSPELAALRARRDAAQQEIARASAGHWPTLDAVVQITRSASENVTSPSSSYTNRAVGVQLNVPLYSGGYTSSTVRQAMAELVRAEEQLEAARRDLHLRIHDQYRLVIEGSQRISALQKALASAQQVVQSNRQSWLAGVRTILDVLDAEVRALTVERDLRAARYQYLLARLRLAVLAGASVDEELGTVQAMLSTGPRAAATAQTVTTNPN</sequence>
<keyword evidence="9" id="KW-0645">Protease</keyword>
<comment type="subcellular location">
    <subcellularLocation>
        <location evidence="1">Cell outer membrane</location>
    </subcellularLocation>
</comment>
<gene>
    <name evidence="10" type="primary">tolC_2</name>
    <name evidence="9" type="ORF">EDC36_109117</name>
    <name evidence="10" type="ORF">Tigna_01259</name>
</gene>
<evidence type="ECO:0000256" key="6">
    <source>
        <dbReference type="ARBA" id="ARBA00023136"/>
    </source>
</evidence>
<dbReference type="Gene3D" id="1.20.1600.10">
    <property type="entry name" value="Outer membrane efflux proteins (OEP)"/>
    <property type="match status" value="1"/>
</dbReference>
<dbReference type="Pfam" id="PF02321">
    <property type="entry name" value="OEP"/>
    <property type="match status" value="2"/>
</dbReference>
<evidence type="ECO:0000313" key="10">
    <source>
        <dbReference type="EMBL" id="TSE22092.1"/>
    </source>
</evidence>
<keyword evidence="7" id="KW-0998">Cell outer membrane</keyword>